<evidence type="ECO:0000313" key="2">
    <source>
        <dbReference type="EMBL" id="GHI61259.1"/>
    </source>
</evidence>
<feature type="region of interest" description="Disordered" evidence="1">
    <location>
        <begin position="1"/>
        <end position="85"/>
    </location>
</feature>
<keyword evidence="3" id="KW-1185">Reference proteome</keyword>
<comment type="caution">
    <text evidence="2">The sequence shown here is derived from an EMBL/GenBank/DDBJ whole genome shotgun (WGS) entry which is preliminary data.</text>
</comment>
<dbReference type="Proteomes" id="UP000649259">
    <property type="component" value="Unassembled WGS sequence"/>
</dbReference>
<gene>
    <name evidence="2" type="ORF">Saso_29090</name>
</gene>
<accession>A0ABQ3RZJ4</accession>
<dbReference type="EMBL" id="BNEB01000003">
    <property type="protein sequence ID" value="GHI61259.1"/>
    <property type="molecule type" value="Genomic_DNA"/>
</dbReference>
<reference evidence="3" key="1">
    <citation type="submission" date="2023-07" db="EMBL/GenBank/DDBJ databases">
        <title>Whole genome shotgun sequence of Streptomyces cacaoi subsp. asoensis NBRC 13813.</title>
        <authorList>
            <person name="Komaki H."/>
            <person name="Tamura T."/>
        </authorList>
    </citation>
    <scope>NUCLEOTIDE SEQUENCE [LARGE SCALE GENOMIC DNA]</scope>
    <source>
        <strain evidence="3">NBRC 13813</strain>
    </source>
</reference>
<evidence type="ECO:0000256" key="1">
    <source>
        <dbReference type="SAM" id="MobiDB-lite"/>
    </source>
</evidence>
<evidence type="ECO:0000313" key="3">
    <source>
        <dbReference type="Proteomes" id="UP000649259"/>
    </source>
</evidence>
<protein>
    <submittedName>
        <fullName evidence="2">Uncharacterized protein</fullName>
    </submittedName>
</protein>
<feature type="compositionally biased region" description="Basic and acidic residues" evidence="1">
    <location>
        <begin position="1"/>
        <end position="12"/>
    </location>
</feature>
<sequence>MHHEQQHQHTGGDQHFGTAPERPAVPGAPPPGAVPHDGDTPPERNTPYEGIPHAGTIGGGRRGLQTFAPSNPAAPFLHRFEKGLS</sequence>
<organism evidence="2 3">
    <name type="scientific">Streptomyces asoensis</name>
    <dbReference type="NCBI Taxonomy" id="249586"/>
    <lineage>
        <taxon>Bacteria</taxon>
        <taxon>Bacillati</taxon>
        <taxon>Actinomycetota</taxon>
        <taxon>Actinomycetes</taxon>
        <taxon>Kitasatosporales</taxon>
        <taxon>Streptomycetaceae</taxon>
        <taxon>Streptomyces</taxon>
    </lineage>
</organism>
<proteinExistence type="predicted"/>
<name>A0ABQ3RZJ4_9ACTN</name>